<feature type="binding site" evidence="10">
    <location>
        <begin position="10"/>
        <end position="15"/>
    </location>
    <ligand>
        <name>substrate</name>
    </ligand>
</feature>
<dbReference type="InterPro" id="IPR020922">
    <property type="entry name" value="dITP/XTP_pyrophosphatase"/>
</dbReference>
<dbReference type="EC" id="3.6.1.66" evidence="10"/>
<dbReference type="CDD" id="cd00515">
    <property type="entry name" value="HAM1"/>
    <property type="match status" value="1"/>
</dbReference>
<keyword evidence="7 10" id="KW-0546">Nucleotide metabolism</keyword>
<dbReference type="SUPFAM" id="SSF52972">
    <property type="entry name" value="ITPase-like"/>
    <property type="match status" value="1"/>
</dbReference>
<keyword evidence="4 10" id="KW-0547">Nucleotide-binding</keyword>
<dbReference type="GO" id="GO:0000166">
    <property type="term" value="F:nucleotide binding"/>
    <property type="evidence" value="ECO:0007669"/>
    <property type="project" value="UniProtKB-KW"/>
</dbReference>
<dbReference type="GO" id="GO:0005829">
    <property type="term" value="C:cytosol"/>
    <property type="evidence" value="ECO:0007669"/>
    <property type="project" value="TreeGrafter"/>
</dbReference>
<keyword evidence="6 10" id="KW-0460">Magnesium</keyword>
<evidence type="ECO:0000313" key="13">
    <source>
        <dbReference type="Proteomes" id="UP000234789"/>
    </source>
</evidence>
<dbReference type="EMBL" id="NFEZ01000003">
    <property type="protein sequence ID" value="PLT46969.1"/>
    <property type="molecule type" value="Genomic_DNA"/>
</dbReference>
<gene>
    <name evidence="12" type="ORF">B8V81_1193</name>
</gene>
<comment type="catalytic activity">
    <reaction evidence="8 10">
        <text>dITP + H2O = dIMP + diphosphate + H(+)</text>
        <dbReference type="Rhea" id="RHEA:28342"/>
        <dbReference type="ChEBI" id="CHEBI:15377"/>
        <dbReference type="ChEBI" id="CHEBI:15378"/>
        <dbReference type="ChEBI" id="CHEBI:33019"/>
        <dbReference type="ChEBI" id="CHEBI:61194"/>
        <dbReference type="ChEBI" id="CHEBI:61382"/>
        <dbReference type="EC" id="3.6.1.66"/>
    </reaction>
</comment>
<dbReference type="AlphaFoldDB" id="A0A2N5N9G1"/>
<proteinExistence type="inferred from homology"/>
<feature type="binding site" evidence="10">
    <location>
        <position position="72"/>
    </location>
    <ligand>
        <name>Mg(2+)</name>
        <dbReference type="ChEBI" id="CHEBI:18420"/>
    </ligand>
</feature>
<dbReference type="Pfam" id="PF01725">
    <property type="entry name" value="Ham1p_like"/>
    <property type="match status" value="1"/>
</dbReference>
<evidence type="ECO:0000256" key="11">
    <source>
        <dbReference type="RuleBase" id="RU003781"/>
    </source>
</evidence>
<evidence type="ECO:0000256" key="10">
    <source>
        <dbReference type="HAMAP-Rule" id="MF_01405"/>
    </source>
</evidence>
<evidence type="ECO:0000256" key="8">
    <source>
        <dbReference type="ARBA" id="ARBA00051875"/>
    </source>
</evidence>
<comment type="catalytic activity">
    <reaction evidence="9 10">
        <text>XTP + H2O = XMP + diphosphate + H(+)</text>
        <dbReference type="Rhea" id="RHEA:28610"/>
        <dbReference type="ChEBI" id="CHEBI:15377"/>
        <dbReference type="ChEBI" id="CHEBI:15378"/>
        <dbReference type="ChEBI" id="CHEBI:33019"/>
        <dbReference type="ChEBI" id="CHEBI:57464"/>
        <dbReference type="ChEBI" id="CHEBI:61314"/>
        <dbReference type="EC" id="3.6.1.66"/>
    </reaction>
</comment>
<keyword evidence="5 10" id="KW-0378">Hydrolase</keyword>
<dbReference type="NCBIfam" id="TIGR00042">
    <property type="entry name" value="RdgB/HAM1 family non-canonical purine NTP pyrophosphatase"/>
    <property type="match status" value="1"/>
</dbReference>
<comment type="cofactor">
    <cofactor evidence="10">
        <name>Mg(2+)</name>
        <dbReference type="ChEBI" id="CHEBI:18420"/>
    </cofactor>
    <text evidence="10">Binds 1 Mg(2+) ion per subunit.</text>
</comment>
<evidence type="ECO:0000256" key="7">
    <source>
        <dbReference type="ARBA" id="ARBA00023080"/>
    </source>
</evidence>
<feature type="binding site" evidence="10">
    <location>
        <position position="73"/>
    </location>
    <ligand>
        <name>substrate</name>
    </ligand>
</feature>
<dbReference type="Proteomes" id="UP000234789">
    <property type="component" value="Unassembled WGS sequence"/>
</dbReference>
<feature type="binding site" evidence="10">
    <location>
        <begin position="170"/>
        <end position="173"/>
    </location>
    <ligand>
        <name>substrate</name>
    </ligand>
</feature>
<dbReference type="GO" id="GO:0036220">
    <property type="term" value="F:ITP diphosphatase activity"/>
    <property type="evidence" value="ECO:0007669"/>
    <property type="project" value="UniProtKB-UniRule"/>
</dbReference>
<dbReference type="GO" id="GO:0009117">
    <property type="term" value="P:nucleotide metabolic process"/>
    <property type="evidence" value="ECO:0007669"/>
    <property type="project" value="UniProtKB-KW"/>
</dbReference>
<reference evidence="12 13" key="1">
    <citation type="submission" date="2017-05" db="EMBL/GenBank/DDBJ databases">
        <title>Functional genome analysis of Paenibacillus pasadenensis strain R16: insights on endophytic life style and antifungal activity.</title>
        <authorList>
            <person name="Passera A."/>
            <person name="Marcolungo L."/>
            <person name="Casati P."/>
            <person name="Brasca M."/>
            <person name="Quaglino F."/>
            <person name="Delledonne M."/>
        </authorList>
    </citation>
    <scope>NUCLEOTIDE SEQUENCE [LARGE SCALE GENOMIC DNA]</scope>
    <source>
        <strain evidence="12 13">R16</strain>
    </source>
</reference>
<evidence type="ECO:0000313" key="12">
    <source>
        <dbReference type="EMBL" id="PLT46969.1"/>
    </source>
</evidence>
<evidence type="ECO:0000256" key="6">
    <source>
        <dbReference type="ARBA" id="ARBA00022842"/>
    </source>
</evidence>
<keyword evidence="3 10" id="KW-0479">Metal-binding</keyword>
<dbReference type="RefSeq" id="WP_101807939.1">
    <property type="nucleotide sequence ID" value="NZ_NFEZ01000003.1"/>
</dbReference>
<evidence type="ECO:0000256" key="3">
    <source>
        <dbReference type="ARBA" id="ARBA00022723"/>
    </source>
</evidence>
<dbReference type="InterPro" id="IPR029001">
    <property type="entry name" value="ITPase-like_fam"/>
</dbReference>
<organism evidence="12 13">
    <name type="scientific">Paenibacillus pasadenensis</name>
    <dbReference type="NCBI Taxonomy" id="217090"/>
    <lineage>
        <taxon>Bacteria</taxon>
        <taxon>Bacillati</taxon>
        <taxon>Bacillota</taxon>
        <taxon>Bacilli</taxon>
        <taxon>Bacillales</taxon>
        <taxon>Paenibacillaceae</taxon>
        <taxon>Paenibacillus</taxon>
    </lineage>
</organism>
<dbReference type="Gene3D" id="3.90.950.10">
    <property type="match status" value="1"/>
</dbReference>
<feature type="binding site" evidence="10">
    <location>
        <begin position="198"/>
        <end position="199"/>
    </location>
    <ligand>
        <name>substrate</name>
    </ligand>
</feature>
<dbReference type="GO" id="GO:0036222">
    <property type="term" value="F:XTP diphosphatase activity"/>
    <property type="evidence" value="ECO:0007669"/>
    <property type="project" value="UniProtKB-UniRule"/>
</dbReference>
<evidence type="ECO:0000256" key="2">
    <source>
        <dbReference type="ARBA" id="ARBA00011738"/>
    </source>
</evidence>
<dbReference type="PANTHER" id="PTHR11067">
    <property type="entry name" value="INOSINE TRIPHOSPHATE PYROPHOSPHATASE/HAM1 PROTEIN"/>
    <property type="match status" value="1"/>
</dbReference>
<feature type="binding site" evidence="10">
    <location>
        <position position="193"/>
    </location>
    <ligand>
        <name>substrate</name>
    </ligand>
</feature>
<sequence length="217" mass="22526">MSGGYIVVATGNAGKVKEFAHAFAGLGLSVRSLKDYPELPEPVEDGDTFAANARIKAGTIGRLLGAPVLADDSGLCVDALGGAPGVYSARYSGPGATDARNNAKLLRELEAAGADASGRAAAPPDGGRLLSAGRFVCALALYVPERDGYIESEGAMEGFVLDAPRGSGGFGYDPLLWLPELGRSAAELSVEEKQRVSHRGEALRRLLAELERSGIRL</sequence>
<evidence type="ECO:0000256" key="9">
    <source>
        <dbReference type="ARBA" id="ARBA00052017"/>
    </source>
</evidence>
<evidence type="ECO:0000256" key="4">
    <source>
        <dbReference type="ARBA" id="ARBA00022741"/>
    </source>
</evidence>
<dbReference type="GO" id="GO:0035870">
    <property type="term" value="F:dITP diphosphatase activity"/>
    <property type="evidence" value="ECO:0007669"/>
    <property type="project" value="UniProtKB-UniRule"/>
</dbReference>
<keyword evidence="13" id="KW-1185">Reference proteome</keyword>
<dbReference type="GO" id="GO:0017111">
    <property type="term" value="F:ribonucleoside triphosphate phosphatase activity"/>
    <property type="evidence" value="ECO:0007669"/>
    <property type="project" value="InterPro"/>
</dbReference>
<feature type="active site" description="Proton acceptor" evidence="10">
    <location>
        <position position="72"/>
    </location>
</feature>
<comment type="caution">
    <text evidence="12">The sequence shown here is derived from an EMBL/GenBank/DDBJ whole genome shotgun (WGS) entry which is preliminary data.</text>
</comment>
<evidence type="ECO:0000256" key="5">
    <source>
        <dbReference type="ARBA" id="ARBA00022801"/>
    </source>
</evidence>
<dbReference type="HAMAP" id="MF_01405">
    <property type="entry name" value="Non_canon_purine_NTPase"/>
    <property type="match status" value="1"/>
</dbReference>
<comment type="caution">
    <text evidence="10">Lacks conserved residue(s) required for the propagation of feature annotation.</text>
</comment>
<dbReference type="InterPro" id="IPR002637">
    <property type="entry name" value="RdgB/HAM1"/>
</dbReference>
<comment type="catalytic activity">
    <reaction evidence="10">
        <text>ITP + H2O = IMP + diphosphate + H(+)</text>
        <dbReference type="Rhea" id="RHEA:29399"/>
        <dbReference type="ChEBI" id="CHEBI:15377"/>
        <dbReference type="ChEBI" id="CHEBI:15378"/>
        <dbReference type="ChEBI" id="CHEBI:33019"/>
        <dbReference type="ChEBI" id="CHEBI:58053"/>
        <dbReference type="ChEBI" id="CHEBI:61402"/>
        <dbReference type="EC" id="3.6.1.66"/>
    </reaction>
</comment>
<dbReference type="FunFam" id="3.90.950.10:FF:000001">
    <property type="entry name" value="dITP/XTP pyrophosphatase"/>
    <property type="match status" value="1"/>
</dbReference>
<dbReference type="GO" id="GO:0046872">
    <property type="term" value="F:metal ion binding"/>
    <property type="evidence" value="ECO:0007669"/>
    <property type="project" value="UniProtKB-KW"/>
</dbReference>
<name>A0A2N5N9G1_9BACL</name>
<comment type="function">
    <text evidence="10">Pyrophosphatase that catalyzes the hydrolysis of nucleoside triphosphates to their monophosphate derivatives, with a high preference for the non-canonical purine nucleotides XTP (xanthosine triphosphate), dITP (deoxyinosine triphosphate) and ITP. Seems to function as a house-cleaning enzyme that removes non-canonical purine nucleotides from the nucleotide pool, thus preventing their incorporation into DNA/RNA and avoiding chromosomal lesions.</text>
</comment>
<evidence type="ECO:0000256" key="1">
    <source>
        <dbReference type="ARBA" id="ARBA00008023"/>
    </source>
</evidence>
<protein>
    <recommendedName>
        <fullName evidence="10">dITP/XTP pyrophosphatase</fullName>
        <ecNumber evidence="10">3.6.1.66</ecNumber>
    </recommendedName>
    <alternativeName>
        <fullName evidence="10">Non-canonical purine NTP pyrophosphatase</fullName>
    </alternativeName>
    <alternativeName>
        <fullName evidence="10">Non-standard purine NTP pyrophosphatase</fullName>
    </alternativeName>
    <alternativeName>
        <fullName evidence="10">Nucleoside-triphosphate diphosphatase</fullName>
    </alternativeName>
    <alternativeName>
        <fullName evidence="10">Nucleoside-triphosphate pyrophosphatase</fullName>
        <shortName evidence="10">NTPase</shortName>
    </alternativeName>
</protein>
<accession>A0A2N5N9G1</accession>
<comment type="subunit">
    <text evidence="2 10">Homodimer.</text>
</comment>
<comment type="similarity">
    <text evidence="1 10 11">Belongs to the HAM1 NTPase family.</text>
</comment>
<dbReference type="GO" id="GO:0009146">
    <property type="term" value="P:purine nucleoside triphosphate catabolic process"/>
    <property type="evidence" value="ECO:0007669"/>
    <property type="project" value="UniProtKB-UniRule"/>
</dbReference>
<dbReference type="PANTHER" id="PTHR11067:SF9">
    <property type="entry name" value="INOSINE TRIPHOSPHATE PYROPHOSPHATASE"/>
    <property type="match status" value="1"/>
</dbReference>